<dbReference type="AlphaFoldDB" id="A0A4D4JG71"/>
<feature type="transmembrane region" description="Helical" evidence="1">
    <location>
        <begin position="171"/>
        <end position="191"/>
    </location>
</feature>
<gene>
    <name evidence="2" type="ORF">GTS_45200</name>
</gene>
<feature type="transmembrane region" description="Helical" evidence="1">
    <location>
        <begin position="78"/>
        <end position="103"/>
    </location>
</feature>
<feature type="transmembrane region" description="Helical" evidence="1">
    <location>
        <begin position="16"/>
        <end position="35"/>
    </location>
</feature>
<sequence length="285" mass="28791">MTASSRGGPRHHGTRWAYLVAGALVVVATYAYLVIARPASLHHGGAGSAALLALAGYLVGSVLIIAGAMSRLPTSTVALLPVAIAVNLVVGQIVNVTGIPLYLDSIGTVLVGVLAGPAAGAATGALADVIWGITVNPSAMPFAVTAAVIGLLAGVAARFGAFRRLWTALPAGLVTGVVAAIVSAPIGAFVYGNANASAGRSGLAAAFQAYGNGLLKSATLQGLVSDPLDKTLSFLIVFLLLAALPPRFRQRFPFARRFAVFGHRTGLVDRDAEATTGACELAEKG</sequence>
<accession>A0A4D4JG71</accession>
<keyword evidence="1" id="KW-0472">Membrane</keyword>
<evidence type="ECO:0000313" key="3">
    <source>
        <dbReference type="Proteomes" id="UP000298860"/>
    </source>
</evidence>
<comment type="caution">
    <text evidence="2">The sequence shown here is derived from an EMBL/GenBank/DDBJ whole genome shotgun (WGS) entry which is preliminary data.</text>
</comment>
<dbReference type="Gene3D" id="1.10.1760.20">
    <property type="match status" value="1"/>
</dbReference>
<evidence type="ECO:0008006" key="4">
    <source>
        <dbReference type="Google" id="ProtNLM"/>
    </source>
</evidence>
<proteinExistence type="predicted"/>
<feature type="transmembrane region" description="Helical" evidence="1">
    <location>
        <begin position="139"/>
        <end position="159"/>
    </location>
</feature>
<dbReference type="Proteomes" id="UP000298860">
    <property type="component" value="Unassembled WGS sequence"/>
</dbReference>
<keyword evidence="1" id="KW-0812">Transmembrane</keyword>
<dbReference type="OrthoDB" id="4427442at2"/>
<feature type="transmembrane region" description="Helical" evidence="1">
    <location>
        <begin position="110"/>
        <end position="133"/>
    </location>
</feature>
<dbReference type="EMBL" id="BJFL01000030">
    <property type="protein sequence ID" value="GDY32887.1"/>
    <property type="molecule type" value="Genomic_DNA"/>
</dbReference>
<evidence type="ECO:0000256" key="1">
    <source>
        <dbReference type="SAM" id="Phobius"/>
    </source>
</evidence>
<name>A0A4D4JG71_9PSEU</name>
<feature type="transmembrane region" description="Helical" evidence="1">
    <location>
        <begin position="47"/>
        <end position="66"/>
    </location>
</feature>
<keyword evidence="3" id="KW-1185">Reference proteome</keyword>
<protein>
    <recommendedName>
        <fullName evidence="4">Glycosyl transferase family 9</fullName>
    </recommendedName>
</protein>
<evidence type="ECO:0000313" key="2">
    <source>
        <dbReference type="EMBL" id="GDY32887.1"/>
    </source>
</evidence>
<organism evidence="2 3">
    <name type="scientific">Gandjariella thermophila</name>
    <dbReference type="NCBI Taxonomy" id="1931992"/>
    <lineage>
        <taxon>Bacteria</taxon>
        <taxon>Bacillati</taxon>
        <taxon>Actinomycetota</taxon>
        <taxon>Actinomycetes</taxon>
        <taxon>Pseudonocardiales</taxon>
        <taxon>Pseudonocardiaceae</taxon>
        <taxon>Gandjariella</taxon>
    </lineage>
</organism>
<feature type="transmembrane region" description="Helical" evidence="1">
    <location>
        <begin position="231"/>
        <end position="248"/>
    </location>
</feature>
<keyword evidence="1" id="KW-1133">Transmembrane helix</keyword>
<reference evidence="3" key="1">
    <citation type="submission" date="2019-04" db="EMBL/GenBank/DDBJ databases">
        <title>Draft genome sequence of Pseudonocardiaceae bacterium SL3-2-4.</title>
        <authorList>
            <person name="Ningsih F."/>
            <person name="Yokota A."/>
            <person name="Sakai Y."/>
            <person name="Nanatani K."/>
            <person name="Yabe S."/>
            <person name="Oetari A."/>
            <person name="Sjamsuridzal W."/>
        </authorList>
    </citation>
    <scope>NUCLEOTIDE SEQUENCE [LARGE SCALE GENOMIC DNA]</scope>
    <source>
        <strain evidence="3">SL3-2-4</strain>
    </source>
</reference>
<dbReference type="RefSeq" id="WP_137815877.1">
    <property type="nucleotide sequence ID" value="NZ_BJFL01000030.1"/>
</dbReference>